<protein>
    <recommendedName>
        <fullName evidence="7">PAS domain-containing protein</fullName>
    </recommendedName>
</protein>
<evidence type="ECO:0000256" key="5">
    <source>
        <dbReference type="SAM" id="Coils"/>
    </source>
</evidence>
<feature type="compositionally biased region" description="Polar residues" evidence="6">
    <location>
        <begin position="268"/>
        <end position="284"/>
    </location>
</feature>
<evidence type="ECO:0000256" key="4">
    <source>
        <dbReference type="ARBA" id="ARBA00023170"/>
    </source>
</evidence>
<dbReference type="InterPro" id="IPR000014">
    <property type="entry name" value="PAS"/>
</dbReference>
<keyword evidence="3" id="KW-0157">Chromophore</keyword>
<evidence type="ECO:0000313" key="8">
    <source>
        <dbReference type="EMBL" id="KAK7814335.1"/>
    </source>
</evidence>
<feature type="domain" description="PAS" evidence="7">
    <location>
        <begin position="76"/>
        <end position="129"/>
    </location>
</feature>
<keyword evidence="1" id="KW-0600">Photoreceptor protein</keyword>
<name>A0AAW0III9_QUESU</name>
<evidence type="ECO:0000313" key="9">
    <source>
        <dbReference type="Proteomes" id="UP000237347"/>
    </source>
</evidence>
<dbReference type="PROSITE" id="PS50112">
    <property type="entry name" value="PAS"/>
    <property type="match status" value="1"/>
</dbReference>
<gene>
    <name evidence="8" type="ORF">CFP56_003211</name>
</gene>
<evidence type="ECO:0000256" key="1">
    <source>
        <dbReference type="ARBA" id="ARBA00022543"/>
    </source>
</evidence>
<organism evidence="8 9">
    <name type="scientific">Quercus suber</name>
    <name type="common">Cork oak</name>
    <dbReference type="NCBI Taxonomy" id="58331"/>
    <lineage>
        <taxon>Eukaryota</taxon>
        <taxon>Viridiplantae</taxon>
        <taxon>Streptophyta</taxon>
        <taxon>Embryophyta</taxon>
        <taxon>Tracheophyta</taxon>
        <taxon>Spermatophyta</taxon>
        <taxon>Magnoliopsida</taxon>
        <taxon>eudicotyledons</taxon>
        <taxon>Gunneridae</taxon>
        <taxon>Pentapetalae</taxon>
        <taxon>rosids</taxon>
        <taxon>fabids</taxon>
        <taxon>Fagales</taxon>
        <taxon>Fagaceae</taxon>
        <taxon>Quercus</taxon>
    </lineage>
</organism>
<feature type="compositionally biased region" description="Basic and acidic residues" evidence="6">
    <location>
        <begin position="285"/>
        <end position="297"/>
    </location>
</feature>
<feature type="region of interest" description="Disordered" evidence="6">
    <location>
        <begin position="242"/>
        <end position="310"/>
    </location>
</feature>
<comment type="caution">
    <text evidence="8">The sequence shown here is derived from an EMBL/GenBank/DDBJ whole genome shotgun (WGS) entry which is preliminary data.</text>
</comment>
<dbReference type="Proteomes" id="UP000237347">
    <property type="component" value="Unassembled WGS sequence"/>
</dbReference>
<accession>A0AAW0III9</accession>
<reference evidence="8 9" key="1">
    <citation type="journal article" date="2018" name="Sci. Data">
        <title>The draft genome sequence of cork oak.</title>
        <authorList>
            <person name="Ramos A.M."/>
            <person name="Usie A."/>
            <person name="Barbosa P."/>
            <person name="Barros P.M."/>
            <person name="Capote T."/>
            <person name="Chaves I."/>
            <person name="Simoes F."/>
            <person name="Abreu I."/>
            <person name="Carrasquinho I."/>
            <person name="Faro C."/>
            <person name="Guimaraes J.B."/>
            <person name="Mendonca D."/>
            <person name="Nobrega F."/>
            <person name="Rodrigues L."/>
            <person name="Saibo N.J.M."/>
            <person name="Varela M.C."/>
            <person name="Egas C."/>
            <person name="Matos J."/>
            <person name="Miguel C.M."/>
            <person name="Oliveira M.M."/>
            <person name="Ricardo C.P."/>
            <person name="Goncalves S."/>
        </authorList>
    </citation>
    <scope>NUCLEOTIDE SEQUENCE [LARGE SCALE GENOMIC DNA]</scope>
    <source>
        <strain evidence="9">cv. HL8</strain>
    </source>
</reference>
<evidence type="ECO:0000256" key="2">
    <source>
        <dbReference type="ARBA" id="ARBA00022606"/>
    </source>
</evidence>
<proteinExistence type="predicted"/>
<evidence type="ECO:0000259" key="7">
    <source>
        <dbReference type="PROSITE" id="PS50112"/>
    </source>
</evidence>
<keyword evidence="2" id="KW-0716">Sensory transduction</keyword>
<keyword evidence="5" id="KW-0175">Coiled coil</keyword>
<keyword evidence="4" id="KW-0675">Receptor</keyword>
<sequence>MAGDKSETALYQALVDRFQSLEASHERLREQFDKAVQENKITKNKEVGDDMVGSDSDWRWGCFLGFFGAGGPYRSVLENMGRAVHVNYSAESLYGWKDYEVLGKQVAELLIAEDYYAPLKKIMDSLSTGQSWPGQFPFKKRSGEIFMAIVAKSSLYENGELASFITVSSDAAAYNSISSVNLRTHQDHASKFLSRRHGDDTLIACDAPMDKEDTATNSEDAKFDKTSTLAAKILAKLQHIKGNGNYGKEDDGSIQENGAIDSSESKVTDNSNSFRDPKASTSHHCTLDTEAKRESPYRKNSSFAARREQSDFERSSVVTSSMECCECFGLSRPGDPIAKIRPPIQCEAVGTRSIKVESLGNRT</sequence>
<evidence type="ECO:0000256" key="3">
    <source>
        <dbReference type="ARBA" id="ARBA00022991"/>
    </source>
</evidence>
<keyword evidence="9" id="KW-1185">Reference proteome</keyword>
<dbReference type="Gene3D" id="3.30.450.20">
    <property type="entry name" value="PAS domain"/>
    <property type="match status" value="1"/>
</dbReference>
<feature type="coiled-coil region" evidence="5">
    <location>
        <begin position="11"/>
        <end position="45"/>
    </location>
</feature>
<dbReference type="InterPro" id="IPR035965">
    <property type="entry name" value="PAS-like_dom_sf"/>
</dbReference>
<dbReference type="SUPFAM" id="SSF55785">
    <property type="entry name" value="PYP-like sensor domain (PAS domain)"/>
    <property type="match status" value="1"/>
</dbReference>
<dbReference type="EMBL" id="PKMF04001110">
    <property type="protein sequence ID" value="KAK7814335.1"/>
    <property type="molecule type" value="Genomic_DNA"/>
</dbReference>
<evidence type="ECO:0000256" key="6">
    <source>
        <dbReference type="SAM" id="MobiDB-lite"/>
    </source>
</evidence>
<dbReference type="CDD" id="cd00130">
    <property type="entry name" value="PAS"/>
    <property type="match status" value="1"/>
</dbReference>
<dbReference type="AlphaFoldDB" id="A0AAW0III9"/>
<dbReference type="GO" id="GO:0009881">
    <property type="term" value="F:photoreceptor activity"/>
    <property type="evidence" value="ECO:0007669"/>
    <property type="project" value="UniProtKB-KW"/>
</dbReference>
<dbReference type="NCBIfam" id="TIGR00229">
    <property type="entry name" value="sensory_box"/>
    <property type="match status" value="1"/>
</dbReference>